<dbReference type="HAMAP" id="MF_00795">
    <property type="entry name" value="CutC"/>
    <property type="match status" value="1"/>
</dbReference>
<name>A0ABW3R9U4_9FLAO</name>
<dbReference type="EMBL" id="JBHTLJ010000001">
    <property type="protein sequence ID" value="MFD1161712.1"/>
    <property type="molecule type" value="Genomic_DNA"/>
</dbReference>
<evidence type="ECO:0000313" key="3">
    <source>
        <dbReference type="EMBL" id="MFD1161712.1"/>
    </source>
</evidence>
<evidence type="ECO:0000256" key="1">
    <source>
        <dbReference type="ARBA" id="ARBA00007768"/>
    </source>
</evidence>
<dbReference type="InterPro" id="IPR005627">
    <property type="entry name" value="CutC-like"/>
</dbReference>
<comment type="similarity">
    <text evidence="1 2">Belongs to the CutC family.</text>
</comment>
<comment type="subcellular location">
    <subcellularLocation>
        <location evidence="2">Cytoplasm</location>
    </subcellularLocation>
</comment>
<keyword evidence="4" id="KW-1185">Reference proteome</keyword>
<accession>A0ABW3R9U4</accession>
<dbReference type="RefSeq" id="WP_311937154.1">
    <property type="nucleotide sequence ID" value="NZ_JAVSCK010000001.1"/>
</dbReference>
<comment type="caution">
    <text evidence="3">The sequence shown here is derived from an EMBL/GenBank/DDBJ whole genome shotgun (WGS) entry which is preliminary data.</text>
</comment>
<dbReference type="PANTHER" id="PTHR12598">
    <property type="entry name" value="COPPER HOMEOSTASIS PROTEIN CUTC"/>
    <property type="match status" value="1"/>
</dbReference>
<evidence type="ECO:0000313" key="4">
    <source>
        <dbReference type="Proteomes" id="UP001597163"/>
    </source>
</evidence>
<evidence type="ECO:0000256" key="2">
    <source>
        <dbReference type="HAMAP-Rule" id="MF_00795"/>
    </source>
</evidence>
<gene>
    <name evidence="2" type="primary">cutC</name>
    <name evidence="3" type="ORF">ACFQ2E_04735</name>
</gene>
<proteinExistence type="inferred from homology"/>
<dbReference type="Pfam" id="PF03932">
    <property type="entry name" value="CutC"/>
    <property type="match status" value="1"/>
</dbReference>
<dbReference type="SUPFAM" id="SSF110395">
    <property type="entry name" value="CutC-like"/>
    <property type="match status" value="1"/>
</dbReference>
<keyword evidence="2" id="KW-0963">Cytoplasm</keyword>
<dbReference type="InterPro" id="IPR036822">
    <property type="entry name" value="CutC-like_dom_sf"/>
</dbReference>
<dbReference type="Gene3D" id="3.20.20.380">
    <property type="entry name" value="Copper homeostasis (CutC) domain"/>
    <property type="match status" value="1"/>
</dbReference>
<organism evidence="3 4">
    <name type="scientific">Hwangdonia seohaensis</name>
    <dbReference type="NCBI Taxonomy" id="1240727"/>
    <lineage>
        <taxon>Bacteria</taxon>
        <taxon>Pseudomonadati</taxon>
        <taxon>Bacteroidota</taxon>
        <taxon>Flavobacteriia</taxon>
        <taxon>Flavobacteriales</taxon>
        <taxon>Flavobacteriaceae</taxon>
        <taxon>Hwangdonia</taxon>
    </lineage>
</organism>
<dbReference type="Proteomes" id="UP001597163">
    <property type="component" value="Unassembled WGS sequence"/>
</dbReference>
<protein>
    <recommendedName>
        <fullName evidence="2">PF03932 family protein CutC</fullName>
    </recommendedName>
</protein>
<reference evidence="4" key="1">
    <citation type="journal article" date="2019" name="Int. J. Syst. Evol. Microbiol.">
        <title>The Global Catalogue of Microorganisms (GCM) 10K type strain sequencing project: providing services to taxonomists for standard genome sequencing and annotation.</title>
        <authorList>
            <consortium name="The Broad Institute Genomics Platform"/>
            <consortium name="The Broad Institute Genome Sequencing Center for Infectious Disease"/>
            <person name="Wu L."/>
            <person name="Ma J."/>
        </authorList>
    </citation>
    <scope>NUCLEOTIDE SEQUENCE [LARGE SCALE GENOMIC DNA]</scope>
    <source>
        <strain evidence="4">CCUG 63246</strain>
    </source>
</reference>
<comment type="caution">
    <text evidence="2">Once thought to be involved in copper homeostasis, experiments in E.coli have shown this is not the case.</text>
</comment>
<dbReference type="PANTHER" id="PTHR12598:SF0">
    <property type="entry name" value="COPPER HOMEOSTASIS PROTEIN CUTC HOMOLOG"/>
    <property type="match status" value="1"/>
</dbReference>
<dbReference type="CDD" id="cd00945">
    <property type="entry name" value="Aldolase_Class_I"/>
    <property type="match status" value="1"/>
</dbReference>
<sequence>MLLEICANSYRSAIHAENAGANRIELCSELAIGGITPSFGLIKKVTETLKIPVFVLIRPRSGNFTYSDDEFEIMKSDILQCKALGCSGIVSGVLNKNNTIDVVRTKILMDLAKPLPFTFHRAFDWVENPLEALGQLADLGVDRVLTSGQETAANKGLELLKQLKEKAENKIGILPGGGINAENALLFKEAGFNEIHCSATTIKQVIETPKISMHSASFFDERTISFSDETRIANIIIAIS</sequence>